<feature type="non-terminal residue" evidence="2">
    <location>
        <position position="145"/>
    </location>
</feature>
<organism evidence="2 3">
    <name type="scientific">Culex pipiens pipiens</name>
    <name type="common">Northern house mosquito</name>
    <dbReference type="NCBI Taxonomy" id="38569"/>
    <lineage>
        <taxon>Eukaryota</taxon>
        <taxon>Metazoa</taxon>
        <taxon>Ecdysozoa</taxon>
        <taxon>Arthropoda</taxon>
        <taxon>Hexapoda</taxon>
        <taxon>Insecta</taxon>
        <taxon>Pterygota</taxon>
        <taxon>Neoptera</taxon>
        <taxon>Endopterygota</taxon>
        <taxon>Diptera</taxon>
        <taxon>Nematocera</taxon>
        <taxon>Culicoidea</taxon>
        <taxon>Culicidae</taxon>
        <taxon>Culicinae</taxon>
        <taxon>Culicini</taxon>
        <taxon>Culex</taxon>
        <taxon>Culex</taxon>
    </lineage>
</organism>
<reference evidence="2 3" key="1">
    <citation type="submission" date="2024-05" db="EMBL/GenBank/DDBJ databases">
        <title>Culex pipiens pipiens assembly and annotation.</title>
        <authorList>
            <person name="Alout H."/>
            <person name="Durand T."/>
        </authorList>
    </citation>
    <scope>NUCLEOTIDE SEQUENCE [LARGE SCALE GENOMIC DNA]</scope>
    <source>
        <strain evidence="2">HA-2024</strain>
        <tissue evidence="2">Whole body</tissue>
    </source>
</reference>
<feature type="region of interest" description="Disordered" evidence="1">
    <location>
        <begin position="38"/>
        <end position="118"/>
    </location>
</feature>
<evidence type="ECO:0000313" key="2">
    <source>
        <dbReference type="EMBL" id="KAL1379262.1"/>
    </source>
</evidence>
<evidence type="ECO:0000256" key="1">
    <source>
        <dbReference type="SAM" id="MobiDB-lite"/>
    </source>
</evidence>
<feature type="compositionally biased region" description="Low complexity" evidence="1">
    <location>
        <begin position="84"/>
        <end position="103"/>
    </location>
</feature>
<dbReference type="EMBL" id="JBEHCU010009778">
    <property type="protein sequence ID" value="KAL1379262.1"/>
    <property type="molecule type" value="Genomic_DNA"/>
</dbReference>
<evidence type="ECO:0000313" key="3">
    <source>
        <dbReference type="Proteomes" id="UP001562425"/>
    </source>
</evidence>
<dbReference type="AlphaFoldDB" id="A0ABD1CT90"/>
<comment type="caution">
    <text evidence="2">The sequence shown here is derived from an EMBL/GenBank/DDBJ whole genome shotgun (WGS) entry which is preliminary data.</text>
</comment>
<keyword evidence="3" id="KW-1185">Reference proteome</keyword>
<gene>
    <name evidence="2" type="ORF">pipiens_000056</name>
</gene>
<proteinExistence type="predicted"/>
<sequence>MKPPEAGSFVAGSKAYYPPLGRLFQFPSAAVLDLLGSSENDIDSTEPEDTDYSGPQPNRNVVSLGDRLQRLQREQRRKAALYETASSGTDTSSSGNSSSGNADDANDIGQALVDEAKNSEDMMEKDVNFGRLLNGNHRHRKYDRA</sequence>
<feature type="compositionally biased region" description="Acidic residues" evidence="1">
    <location>
        <begin position="40"/>
        <end position="51"/>
    </location>
</feature>
<dbReference type="Proteomes" id="UP001562425">
    <property type="component" value="Unassembled WGS sequence"/>
</dbReference>
<protein>
    <submittedName>
        <fullName evidence="2">Uncharacterized protein</fullName>
    </submittedName>
</protein>
<name>A0ABD1CT90_CULPP</name>
<accession>A0ABD1CT90</accession>